<keyword evidence="2" id="KW-1185">Reference proteome</keyword>
<sequence>LAAAEDAALALAAVAMPPGARRFLGDDFLRQIIARHVLCCAVLRLHVDFARPEHWPQASPECLADVAADPGLVSGVRELIALCEAEQLYRMADAPSRPPSPPSPPPAPAA</sequence>
<accession>A0ACC1JJT7</accession>
<name>A0ACC1JJT7_9FUNG</name>
<feature type="non-terminal residue" evidence="1">
    <location>
        <position position="110"/>
    </location>
</feature>
<feature type="non-terminal residue" evidence="1">
    <location>
        <position position="1"/>
    </location>
</feature>
<protein>
    <submittedName>
        <fullName evidence="1">Uncharacterized protein</fullName>
    </submittedName>
</protein>
<gene>
    <name evidence="1" type="ORF">IWQ57_006373</name>
</gene>
<organism evidence="1 2">
    <name type="scientific">Coemansia nantahalensis</name>
    <dbReference type="NCBI Taxonomy" id="2789366"/>
    <lineage>
        <taxon>Eukaryota</taxon>
        <taxon>Fungi</taxon>
        <taxon>Fungi incertae sedis</taxon>
        <taxon>Zoopagomycota</taxon>
        <taxon>Kickxellomycotina</taxon>
        <taxon>Kickxellomycetes</taxon>
        <taxon>Kickxellales</taxon>
        <taxon>Kickxellaceae</taxon>
        <taxon>Coemansia</taxon>
    </lineage>
</organism>
<dbReference type="Proteomes" id="UP001140234">
    <property type="component" value="Unassembled WGS sequence"/>
</dbReference>
<evidence type="ECO:0000313" key="1">
    <source>
        <dbReference type="EMBL" id="KAJ2760166.1"/>
    </source>
</evidence>
<dbReference type="EMBL" id="JANBUJ010003578">
    <property type="protein sequence ID" value="KAJ2760166.1"/>
    <property type="molecule type" value="Genomic_DNA"/>
</dbReference>
<reference evidence="1" key="1">
    <citation type="submission" date="2022-07" db="EMBL/GenBank/DDBJ databases">
        <title>Phylogenomic reconstructions and comparative analyses of Kickxellomycotina fungi.</title>
        <authorList>
            <person name="Reynolds N.K."/>
            <person name="Stajich J.E."/>
            <person name="Barry K."/>
            <person name="Grigoriev I.V."/>
            <person name="Crous P."/>
            <person name="Smith M.E."/>
        </authorList>
    </citation>
    <scope>NUCLEOTIDE SEQUENCE</scope>
    <source>
        <strain evidence="1">CBS 109366</strain>
    </source>
</reference>
<proteinExistence type="predicted"/>
<comment type="caution">
    <text evidence="1">The sequence shown here is derived from an EMBL/GenBank/DDBJ whole genome shotgun (WGS) entry which is preliminary data.</text>
</comment>
<evidence type="ECO:0000313" key="2">
    <source>
        <dbReference type="Proteomes" id="UP001140234"/>
    </source>
</evidence>